<dbReference type="CDD" id="cd19494">
    <property type="entry name" value="Elp4"/>
    <property type="match status" value="1"/>
</dbReference>
<dbReference type="AlphaFoldDB" id="A0A9P4Q8J8"/>
<feature type="region of interest" description="Disordered" evidence="9">
    <location>
        <begin position="157"/>
        <end position="178"/>
    </location>
</feature>
<evidence type="ECO:0000313" key="11">
    <source>
        <dbReference type="Proteomes" id="UP000799441"/>
    </source>
</evidence>
<evidence type="ECO:0000256" key="2">
    <source>
        <dbReference type="ARBA" id="ARBA00004496"/>
    </source>
</evidence>
<feature type="region of interest" description="Disordered" evidence="9">
    <location>
        <begin position="379"/>
        <end position="400"/>
    </location>
</feature>
<dbReference type="Gene3D" id="3.40.50.300">
    <property type="entry name" value="P-loop containing nucleotide triphosphate hydrolases"/>
    <property type="match status" value="1"/>
</dbReference>
<keyword evidence="8" id="KW-0539">Nucleus</keyword>
<dbReference type="EMBL" id="MU003789">
    <property type="protein sequence ID" value="KAF2721565.1"/>
    <property type="molecule type" value="Genomic_DNA"/>
</dbReference>
<comment type="similarity">
    <text evidence="4">Belongs to the ELP4 family.</text>
</comment>
<dbReference type="PANTHER" id="PTHR12896">
    <property type="entry name" value="PAX6 NEIGHBOR PROTEIN PAXNEB"/>
    <property type="match status" value="1"/>
</dbReference>
<evidence type="ECO:0000256" key="9">
    <source>
        <dbReference type="SAM" id="MobiDB-lite"/>
    </source>
</evidence>
<dbReference type="GO" id="GO:0005737">
    <property type="term" value="C:cytoplasm"/>
    <property type="evidence" value="ECO:0007669"/>
    <property type="project" value="UniProtKB-SubCell"/>
</dbReference>
<evidence type="ECO:0000256" key="3">
    <source>
        <dbReference type="ARBA" id="ARBA00005043"/>
    </source>
</evidence>
<dbReference type="InterPro" id="IPR008728">
    <property type="entry name" value="Elongator_complex_protein_4"/>
</dbReference>
<evidence type="ECO:0000256" key="4">
    <source>
        <dbReference type="ARBA" id="ARBA00007573"/>
    </source>
</evidence>
<dbReference type="PANTHER" id="PTHR12896:SF1">
    <property type="entry name" value="ELONGATOR COMPLEX PROTEIN 4"/>
    <property type="match status" value="1"/>
</dbReference>
<reference evidence="10" key="1">
    <citation type="journal article" date="2020" name="Stud. Mycol.">
        <title>101 Dothideomycetes genomes: a test case for predicting lifestyles and emergence of pathogens.</title>
        <authorList>
            <person name="Haridas S."/>
            <person name="Albert R."/>
            <person name="Binder M."/>
            <person name="Bloem J."/>
            <person name="Labutti K."/>
            <person name="Salamov A."/>
            <person name="Andreopoulos B."/>
            <person name="Baker S."/>
            <person name="Barry K."/>
            <person name="Bills G."/>
            <person name="Bluhm B."/>
            <person name="Cannon C."/>
            <person name="Castanera R."/>
            <person name="Culley D."/>
            <person name="Daum C."/>
            <person name="Ezra D."/>
            <person name="Gonzalez J."/>
            <person name="Henrissat B."/>
            <person name="Kuo A."/>
            <person name="Liang C."/>
            <person name="Lipzen A."/>
            <person name="Lutzoni F."/>
            <person name="Magnuson J."/>
            <person name="Mondo S."/>
            <person name="Nolan M."/>
            <person name="Ohm R."/>
            <person name="Pangilinan J."/>
            <person name="Park H.-J."/>
            <person name="Ramirez L."/>
            <person name="Alfaro M."/>
            <person name="Sun H."/>
            <person name="Tritt A."/>
            <person name="Yoshinaga Y."/>
            <person name="Zwiers L.-H."/>
            <person name="Turgeon B."/>
            <person name="Goodwin S."/>
            <person name="Spatafora J."/>
            <person name="Crous P."/>
            <person name="Grigoriev I."/>
        </authorList>
    </citation>
    <scope>NUCLEOTIDE SEQUENCE</scope>
    <source>
        <strain evidence="10">CBS 116435</strain>
    </source>
</reference>
<evidence type="ECO:0000313" key="10">
    <source>
        <dbReference type="EMBL" id="KAF2721565.1"/>
    </source>
</evidence>
<proteinExistence type="inferred from homology"/>
<dbReference type="OrthoDB" id="289162at2759"/>
<dbReference type="InterPro" id="IPR027417">
    <property type="entry name" value="P-loop_NTPase"/>
</dbReference>
<keyword evidence="11" id="KW-1185">Reference proteome</keyword>
<dbReference type="GO" id="GO:0002098">
    <property type="term" value="P:tRNA wobble uridine modification"/>
    <property type="evidence" value="ECO:0007669"/>
    <property type="project" value="InterPro"/>
</dbReference>
<keyword evidence="7" id="KW-0819">tRNA processing</keyword>
<dbReference type="GO" id="GO:0008023">
    <property type="term" value="C:transcription elongation factor complex"/>
    <property type="evidence" value="ECO:0007669"/>
    <property type="project" value="TreeGrafter"/>
</dbReference>
<gene>
    <name evidence="10" type="ORF">K431DRAFT_284713</name>
</gene>
<name>A0A9P4Q8J8_9PEZI</name>
<comment type="pathway">
    <text evidence="3">tRNA modification; 5-methoxycarbonylmethyl-2-thiouridine-tRNA biosynthesis.</text>
</comment>
<evidence type="ECO:0000256" key="5">
    <source>
        <dbReference type="ARBA" id="ARBA00020265"/>
    </source>
</evidence>
<comment type="caution">
    <text evidence="10">The sequence shown here is derived from an EMBL/GenBank/DDBJ whole genome shotgun (WGS) entry which is preliminary data.</text>
</comment>
<evidence type="ECO:0000256" key="1">
    <source>
        <dbReference type="ARBA" id="ARBA00004123"/>
    </source>
</evidence>
<feature type="compositionally biased region" description="Polar residues" evidence="9">
    <location>
        <begin position="165"/>
        <end position="176"/>
    </location>
</feature>
<evidence type="ECO:0000256" key="8">
    <source>
        <dbReference type="ARBA" id="ARBA00023242"/>
    </source>
</evidence>
<keyword evidence="6" id="KW-0963">Cytoplasm</keyword>
<feature type="compositionally biased region" description="Basic and acidic residues" evidence="9">
    <location>
        <begin position="122"/>
        <end position="142"/>
    </location>
</feature>
<dbReference type="Proteomes" id="UP000799441">
    <property type="component" value="Unassembled WGS sequence"/>
</dbReference>
<sequence length="400" mass="42362">MAFRKRNIAIGRQSSSNAPIQTGSAASLLSSTAALQPLPGVRPSPLSSSQLVTSTGASSLDGLLGGHAGLALGSSLLIEESGTTDFAGALLRYYAAEGICQGQSLHIVGVGEHWLRDLPGVSEKRGNRDEKERQPSDKAADERMKIAWRYERLGQAGERALPDRSSPTNTSSSTQDEVPFNHAFDLTKRLPIPNTAHVHHISIAANAQSPLDAVLQKLHSNISSSSPNAVHRIVVPTLLSPALYPPSVSNPSSLLRFLHSLRSLLKKSSSNATAIITLPIDLYPRSTGLVRWAEILSDGVLELTPFPHLMDASNSLAESGGARSNDDQPQGMVKVHKLPITTERGEGGAGAGNSVGEDLAFTISRRKFAIAAFSLPPLEGDQEAQKEAAGGIVSSKDVEF</sequence>
<organism evidence="10 11">
    <name type="scientific">Polychaeton citri CBS 116435</name>
    <dbReference type="NCBI Taxonomy" id="1314669"/>
    <lineage>
        <taxon>Eukaryota</taxon>
        <taxon>Fungi</taxon>
        <taxon>Dikarya</taxon>
        <taxon>Ascomycota</taxon>
        <taxon>Pezizomycotina</taxon>
        <taxon>Dothideomycetes</taxon>
        <taxon>Dothideomycetidae</taxon>
        <taxon>Capnodiales</taxon>
        <taxon>Capnodiaceae</taxon>
        <taxon>Polychaeton</taxon>
    </lineage>
</organism>
<evidence type="ECO:0000256" key="6">
    <source>
        <dbReference type="ARBA" id="ARBA00022490"/>
    </source>
</evidence>
<feature type="region of interest" description="Disordered" evidence="9">
    <location>
        <begin position="120"/>
        <end position="142"/>
    </location>
</feature>
<dbReference type="GO" id="GO:0033588">
    <property type="term" value="C:elongator holoenzyme complex"/>
    <property type="evidence" value="ECO:0007669"/>
    <property type="project" value="InterPro"/>
</dbReference>
<evidence type="ECO:0000256" key="7">
    <source>
        <dbReference type="ARBA" id="ARBA00022694"/>
    </source>
</evidence>
<protein>
    <recommendedName>
        <fullName evidence="5">Elongator complex protein 4</fullName>
    </recommendedName>
</protein>
<accession>A0A9P4Q8J8</accession>
<comment type="subcellular location">
    <subcellularLocation>
        <location evidence="2">Cytoplasm</location>
    </subcellularLocation>
    <subcellularLocation>
        <location evidence="1">Nucleus</location>
    </subcellularLocation>
</comment>
<dbReference type="Pfam" id="PF05625">
    <property type="entry name" value="PAXNEB"/>
    <property type="match status" value="1"/>
</dbReference>